<accession>A0A448WGT0</accession>
<comment type="caution">
    <text evidence="1">The sequence shown here is derived from an EMBL/GenBank/DDBJ whole genome shotgun (WGS) entry which is preliminary data.</text>
</comment>
<proteinExistence type="predicted"/>
<organism evidence="1 2">
    <name type="scientific">Protopolystoma xenopodis</name>
    <dbReference type="NCBI Taxonomy" id="117903"/>
    <lineage>
        <taxon>Eukaryota</taxon>
        <taxon>Metazoa</taxon>
        <taxon>Spiralia</taxon>
        <taxon>Lophotrochozoa</taxon>
        <taxon>Platyhelminthes</taxon>
        <taxon>Monogenea</taxon>
        <taxon>Polyopisthocotylea</taxon>
        <taxon>Polystomatidea</taxon>
        <taxon>Polystomatidae</taxon>
        <taxon>Protopolystoma</taxon>
    </lineage>
</organism>
<dbReference type="EMBL" id="CAAALY010011641">
    <property type="protein sequence ID" value="VEL11377.1"/>
    <property type="molecule type" value="Genomic_DNA"/>
</dbReference>
<evidence type="ECO:0000313" key="2">
    <source>
        <dbReference type="Proteomes" id="UP000784294"/>
    </source>
</evidence>
<dbReference type="Proteomes" id="UP000784294">
    <property type="component" value="Unassembled WGS sequence"/>
</dbReference>
<gene>
    <name evidence="1" type="ORF">PXEA_LOCUS4817</name>
</gene>
<keyword evidence="2" id="KW-1185">Reference proteome</keyword>
<evidence type="ECO:0000313" key="1">
    <source>
        <dbReference type="EMBL" id="VEL11377.1"/>
    </source>
</evidence>
<protein>
    <submittedName>
        <fullName evidence="1">Uncharacterized protein</fullName>
    </submittedName>
</protein>
<name>A0A448WGT0_9PLAT</name>
<reference evidence="1" key="1">
    <citation type="submission" date="2018-11" db="EMBL/GenBank/DDBJ databases">
        <authorList>
            <consortium name="Pathogen Informatics"/>
        </authorList>
    </citation>
    <scope>NUCLEOTIDE SEQUENCE</scope>
</reference>
<sequence>MRGGTRPGKYGSKKRALVDLHDLLACQAERSTWEAAVPATQRHFDSHCPFGASHCGTGLVHCCLTNCRLARQIILD</sequence>
<dbReference type="AlphaFoldDB" id="A0A448WGT0"/>